<gene>
    <name evidence="2" type="ORF">NLU13_2492</name>
</gene>
<comment type="caution">
    <text evidence="2">The sequence shown here is derived from an EMBL/GenBank/DDBJ whole genome shotgun (WGS) entry which is preliminary data.</text>
</comment>
<feature type="region of interest" description="Disordered" evidence="1">
    <location>
        <begin position="67"/>
        <end position="97"/>
    </location>
</feature>
<keyword evidence="3" id="KW-1185">Reference proteome</keyword>
<accession>A0AA39GK89</accession>
<dbReference type="Proteomes" id="UP001175261">
    <property type="component" value="Unassembled WGS sequence"/>
</dbReference>
<name>A0AA39GK89_SARSR</name>
<evidence type="ECO:0000313" key="3">
    <source>
        <dbReference type="Proteomes" id="UP001175261"/>
    </source>
</evidence>
<proteinExistence type="predicted"/>
<feature type="compositionally biased region" description="Polar residues" evidence="1">
    <location>
        <begin position="206"/>
        <end position="217"/>
    </location>
</feature>
<sequence length="343" mass="39252">MCTTQLYTERYPDGHREKSYRFERCNENRLGLPCIESASSSRSRTTGTQPTYAYADTYLPPTPSYTPVISTPVYRSGDDSDRSYHSASSAGRRQSGRYYVASDNQYLDVNPRSYRTAQRETGRRGAERVVIVDGPPTPRTPPQTFTFPHSAPSSPNFGHAMPHIIETSPRVRESTRRRPIIVDERPRPRVQIVEPSPERASKTHSRNGSADKSNASFTTTTTTSSSRDQERLERQRAEIARQNAEINSRPTVPVSRPLKRSTTYTRPSGAYDATAEVADSFARVDLNREQRREERARRVEDKAQQEAMDRRLRERLMPRRRATVGPGTRRHPVLYDDGLYRWE</sequence>
<feature type="compositionally biased region" description="Basic and acidic residues" evidence="1">
    <location>
        <begin position="169"/>
        <end position="187"/>
    </location>
</feature>
<evidence type="ECO:0000313" key="2">
    <source>
        <dbReference type="EMBL" id="KAK0388915.1"/>
    </source>
</evidence>
<dbReference type="EMBL" id="JAPDFR010000002">
    <property type="protein sequence ID" value="KAK0388915.1"/>
    <property type="molecule type" value="Genomic_DNA"/>
</dbReference>
<feature type="compositionally biased region" description="Low complexity" evidence="1">
    <location>
        <begin position="86"/>
        <end position="97"/>
    </location>
</feature>
<protein>
    <submittedName>
        <fullName evidence="2">Uncharacterized protein</fullName>
    </submittedName>
</protein>
<feature type="region of interest" description="Disordered" evidence="1">
    <location>
        <begin position="169"/>
        <end position="266"/>
    </location>
</feature>
<organism evidence="2 3">
    <name type="scientific">Sarocladium strictum</name>
    <name type="common">Black bundle disease fungus</name>
    <name type="synonym">Acremonium strictum</name>
    <dbReference type="NCBI Taxonomy" id="5046"/>
    <lineage>
        <taxon>Eukaryota</taxon>
        <taxon>Fungi</taxon>
        <taxon>Dikarya</taxon>
        <taxon>Ascomycota</taxon>
        <taxon>Pezizomycotina</taxon>
        <taxon>Sordariomycetes</taxon>
        <taxon>Hypocreomycetidae</taxon>
        <taxon>Hypocreales</taxon>
        <taxon>Sarocladiaceae</taxon>
        <taxon>Sarocladium</taxon>
    </lineage>
</organism>
<feature type="compositionally biased region" description="Basic and acidic residues" evidence="1">
    <location>
        <begin position="227"/>
        <end position="239"/>
    </location>
</feature>
<dbReference type="AlphaFoldDB" id="A0AA39GK89"/>
<reference evidence="2" key="1">
    <citation type="submission" date="2022-10" db="EMBL/GenBank/DDBJ databases">
        <title>Determination and structural analysis of whole genome sequence of Sarocladium strictum F4-1.</title>
        <authorList>
            <person name="Hu L."/>
            <person name="Jiang Y."/>
        </authorList>
    </citation>
    <scope>NUCLEOTIDE SEQUENCE</scope>
    <source>
        <strain evidence="2">F4-1</strain>
    </source>
</reference>
<evidence type="ECO:0000256" key="1">
    <source>
        <dbReference type="SAM" id="MobiDB-lite"/>
    </source>
</evidence>